<accession>A0A081BSM0</accession>
<proteinExistence type="predicted"/>
<dbReference type="HOGENOM" id="CLU_1173608_0_0_0"/>
<organism evidence="2">
    <name type="scientific">Candidatus Moduliflexus flocculans</name>
    <dbReference type="NCBI Taxonomy" id="1499966"/>
    <lineage>
        <taxon>Bacteria</taxon>
        <taxon>Candidatus Moduliflexota</taxon>
        <taxon>Candidatus Moduliflexia</taxon>
        <taxon>Candidatus Moduliflexales</taxon>
        <taxon>Candidatus Moduliflexaceae</taxon>
    </lineage>
</organism>
<feature type="chain" id="PRO_5001755295" evidence="1">
    <location>
        <begin position="22"/>
        <end position="236"/>
    </location>
</feature>
<gene>
    <name evidence="2" type="ORF">U14_05686</name>
</gene>
<protein>
    <submittedName>
        <fullName evidence="2">Uncharacterized protein</fullName>
    </submittedName>
</protein>
<keyword evidence="1" id="KW-0732">Signal</keyword>
<feature type="signal peptide" evidence="1">
    <location>
        <begin position="1"/>
        <end position="21"/>
    </location>
</feature>
<evidence type="ECO:0000313" key="2">
    <source>
        <dbReference type="EMBL" id="GAK54401.1"/>
    </source>
</evidence>
<name>A0A081BSM0_9BACT</name>
<sequence length="236" mass="26931">MKTFWMGIALFFVLFQSLAIAADWQGIWCDETYLRVLKNSNSPKAAFAASQIPALRVDMQHNMIGMTFQFHEMPEFAIQEIDASGVVTLAEPPADMTSLVFLENEHKIRLEYADYQGETIITTFTKVASDIADFQQTLDAYLTALVISGEYKDEAGNIYRFDGQNADWDGKKFQYSILFDFVEFMPIDMLCETGENGICQTMYGFAARGSVLQIYEYNDDIKQIGKHLYELVKPFE</sequence>
<reference evidence="2" key="1">
    <citation type="journal article" date="2015" name="PeerJ">
        <title>First genomic representation of candidate bacterial phylum KSB3 points to enhanced environmental sensing as a trigger of wastewater bulking.</title>
        <authorList>
            <person name="Sekiguchi Y."/>
            <person name="Ohashi A."/>
            <person name="Parks D.H."/>
            <person name="Yamauchi T."/>
            <person name="Tyson G.W."/>
            <person name="Hugenholtz P."/>
        </authorList>
    </citation>
    <scope>NUCLEOTIDE SEQUENCE [LARGE SCALE GENOMIC DNA]</scope>
</reference>
<dbReference type="AlphaFoldDB" id="A0A081BSM0"/>
<evidence type="ECO:0000313" key="3">
    <source>
        <dbReference type="Proteomes" id="UP000030700"/>
    </source>
</evidence>
<dbReference type="STRING" id="1499966.U14_05686"/>
<evidence type="ECO:0000256" key="1">
    <source>
        <dbReference type="SAM" id="SignalP"/>
    </source>
</evidence>
<keyword evidence="3" id="KW-1185">Reference proteome</keyword>
<dbReference type="Proteomes" id="UP000030700">
    <property type="component" value="Unassembled WGS sequence"/>
</dbReference>
<dbReference type="EMBL" id="DF820461">
    <property type="protein sequence ID" value="GAK54401.1"/>
    <property type="molecule type" value="Genomic_DNA"/>
</dbReference>